<gene>
    <name evidence="1" type="ORF">QWF21_05030</name>
</gene>
<organism evidence="1 2">
    <name type="scientific">Alkalimonas mucilaginosa</name>
    <dbReference type="NCBI Taxonomy" id="3057676"/>
    <lineage>
        <taxon>Bacteria</taxon>
        <taxon>Pseudomonadati</taxon>
        <taxon>Pseudomonadota</taxon>
        <taxon>Gammaproteobacteria</taxon>
        <taxon>Alkalimonas</taxon>
    </lineage>
</organism>
<dbReference type="Proteomes" id="UP001339167">
    <property type="component" value="Unassembled WGS sequence"/>
</dbReference>
<comment type="caution">
    <text evidence="1">The sequence shown here is derived from an EMBL/GenBank/DDBJ whole genome shotgun (WGS) entry which is preliminary data.</text>
</comment>
<evidence type="ECO:0000313" key="2">
    <source>
        <dbReference type="Proteomes" id="UP001339167"/>
    </source>
</evidence>
<proteinExistence type="predicted"/>
<dbReference type="EMBL" id="JAUGZK010000003">
    <property type="protein sequence ID" value="MEE2023602.1"/>
    <property type="molecule type" value="Genomic_DNA"/>
</dbReference>
<evidence type="ECO:0000313" key="1">
    <source>
        <dbReference type="EMBL" id="MEE2023602.1"/>
    </source>
</evidence>
<keyword evidence="2" id="KW-1185">Reference proteome</keyword>
<accession>A0ABU7JDB7</accession>
<protein>
    <submittedName>
        <fullName evidence="1">Uncharacterized protein</fullName>
    </submittedName>
</protein>
<sequence length="110" mass="12446">MNIQHAAPVDTTNNEIPKLQRIQVDMHTVAQFNAIMNNTKAGPAPRIWQVTAFMQAFQLHPHPIWQAVLAPAAHRAKRNAAKFSKPFMVNALFNITSRCQIRLKEACTMQ</sequence>
<name>A0ABU7JDB7_9GAMM</name>
<reference evidence="1 2" key="1">
    <citation type="submission" date="2023-06" db="EMBL/GenBank/DDBJ databases">
        <title>Alkalimonas sp., MEB004 an alkaliphilic bacterium isolated from Lonar Lake, India.</title>
        <authorList>
            <person name="Joshi A."/>
            <person name="Thite S."/>
        </authorList>
    </citation>
    <scope>NUCLEOTIDE SEQUENCE [LARGE SCALE GENOMIC DNA]</scope>
    <source>
        <strain evidence="1 2">MEB004</strain>
    </source>
</reference>
<dbReference type="RefSeq" id="WP_330086956.1">
    <property type="nucleotide sequence ID" value="NZ_JAUGZK010000003.1"/>
</dbReference>